<reference evidence="3 4" key="1">
    <citation type="submission" date="2020-06" db="EMBL/GenBank/DDBJ databases">
        <title>REHAB project genomes.</title>
        <authorList>
            <person name="Shaw L.P."/>
        </authorList>
    </citation>
    <scope>NUCLEOTIDE SEQUENCE [LARGE SCALE GENOMIC DNA]</scope>
    <source>
        <strain evidence="1 4">RHBSTW-00116</strain>
        <strain evidence="3">RHBSTW-00398</strain>
    </source>
</reference>
<dbReference type="RefSeq" id="WP_117342049.1">
    <property type="nucleotide sequence ID" value="NZ_CP055538.1"/>
</dbReference>
<sequence length="215" mass="24745">MIAVTQIIPLNIQSDNVTDVACQGAHFDNVSGIWYTEPDGLKEGLLDYAYTMDSYNIIAPYYLVITSKMHCWNCHQITRIHGVMFTRYIKKIQDGEGWLSVRRNTFLFHINALPEEIMKNIKASNYYLDKSKTTGLRYWMNHCEICGERLGDYELFCVENDAFRRMTIENLLKANVRKVNKLFVSTAGNPAEHASKEVVRYLCDARFVMNGPAVP</sequence>
<evidence type="ECO:0000313" key="4">
    <source>
        <dbReference type="Proteomes" id="UP000591803"/>
    </source>
</evidence>
<evidence type="ECO:0000313" key="3">
    <source>
        <dbReference type="Proteomes" id="UP000510650"/>
    </source>
</evidence>
<dbReference type="EMBL" id="JABXRI010000001">
    <property type="protein sequence ID" value="MBA8062299.1"/>
    <property type="molecule type" value="Genomic_DNA"/>
</dbReference>
<dbReference type="Proteomes" id="UP000510650">
    <property type="component" value="Chromosome"/>
</dbReference>
<gene>
    <name evidence="1" type="ORF">HV077_07795</name>
    <name evidence="2" type="ORF">HV183_04955</name>
</gene>
<evidence type="ECO:0000313" key="1">
    <source>
        <dbReference type="EMBL" id="MBA8062299.1"/>
    </source>
</evidence>
<accession>A0A7H9FPN4</accession>
<dbReference type="EMBL" id="CP055538">
    <property type="protein sequence ID" value="QLO12837.1"/>
    <property type="molecule type" value="Genomic_DNA"/>
</dbReference>
<dbReference type="Proteomes" id="UP000591803">
    <property type="component" value="Unassembled WGS sequence"/>
</dbReference>
<protein>
    <submittedName>
        <fullName evidence="1">DNA primase</fullName>
    </submittedName>
</protein>
<dbReference type="AlphaFoldDB" id="A0A7H9FPN4"/>
<name>A0A7H9FPN4_CITFR</name>
<reference evidence="2" key="2">
    <citation type="journal article" date="2021" name="Microb. Genom.">
        <title>A genomic epidemiological study shows that prevalence of antimicrobial resistance in Enterobacterales is associated with the livestock host, as well as antimicrobial usage.</title>
        <authorList>
            <person name="AbuOun M."/>
            <person name="Jones H."/>
            <person name="Stubberfield E."/>
            <person name="Gilson D."/>
            <person name="Shaw L.P."/>
            <person name="Hubbard A.T.M."/>
            <person name="Chau K.K."/>
            <person name="Sebra R."/>
            <person name="Peto T.E.A."/>
            <person name="Crook D.W."/>
            <person name="Read D.S."/>
            <person name="Gweon H.S."/>
            <person name="Walker A.S."/>
            <person name="Stoesser N."/>
            <person name="Smith R.P."/>
            <person name="Anjum M.F."/>
            <person name="On Behalf Of The Rehab Consortium."/>
        </authorList>
    </citation>
    <scope>NUCLEOTIDE SEQUENCE</scope>
    <source>
        <strain evidence="2">RHBSTW-00398</strain>
    </source>
</reference>
<evidence type="ECO:0000313" key="2">
    <source>
        <dbReference type="EMBL" id="QLO12837.1"/>
    </source>
</evidence>
<organism evidence="1 4">
    <name type="scientific">Citrobacter freundii</name>
    <dbReference type="NCBI Taxonomy" id="546"/>
    <lineage>
        <taxon>Bacteria</taxon>
        <taxon>Pseudomonadati</taxon>
        <taxon>Pseudomonadota</taxon>
        <taxon>Gammaproteobacteria</taxon>
        <taxon>Enterobacterales</taxon>
        <taxon>Enterobacteriaceae</taxon>
        <taxon>Citrobacter</taxon>
        <taxon>Citrobacter freundii complex</taxon>
    </lineage>
</organism>
<proteinExistence type="predicted"/>